<accession>A0A2T0BIY4</accession>
<evidence type="ECO:0000256" key="2">
    <source>
        <dbReference type="ARBA" id="ARBA00022692"/>
    </source>
</evidence>
<protein>
    <submittedName>
        <fullName evidence="6">Zinc transporter ZupT</fullName>
    </submittedName>
</protein>
<keyword evidence="3 5" id="KW-1133">Transmembrane helix</keyword>
<feature type="transmembrane region" description="Helical" evidence="5">
    <location>
        <begin position="206"/>
        <end position="224"/>
    </location>
</feature>
<evidence type="ECO:0000313" key="6">
    <source>
        <dbReference type="EMBL" id="PRR83855.1"/>
    </source>
</evidence>
<dbReference type="OrthoDB" id="9787346at2"/>
<gene>
    <name evidence="6" type="primary">zupT_1</name>
    <name evidence="6" type="ORF">CLVI_05090</name>
</gene>
<reference evidence="6 7" key="1">
    <citation type="submission" date="2018-03" db="EMBL/GenBank/DDBJ databases">
        <title>Genome sequence of Clostridium vincentii DSM 10228.</title>
        <authorList>
            <person name="Poehlein A."/>
            <person name="Daniel R."/>
        </authorList>
    </citation>
    <scope>NUCLEOTIDE SEQUENCE [LARGE SCALE GENOMIC DNA]</scope>
    <source>
        <strain evidence="6 7">DSM 10228</strain>
    </source>
</reference>
<feature type="transmembrane region" description="Helical" evidence="5">
    <location>
        <begin position="180"/>
        <end position="200"/>
    </location>
</feature>
<sequence length="259" mass="28493">MFNLQSLLPIFLSLLAGLSTVIGAFIVFFSKSGNKKMITFALSFSAGVMITLSFTDLLPTAEKALSEHFGIFTGIMLSLLFLIIGVLIAMLIDLFLSSEKEYSSSKNQNNNLYKVGFVSMIALMLHNFPEGIATYISGYQNISLGINLAIAIALHNIPEGIAIAMPIYYSSKSKGKAFKYTFISGIAEPIGAIFAFLFLKPYINDLILGVIFALVTGIMLYISFEELIPEARLYGYNKLYIFSLVLGICIIPISHIFQI</sequence>
<dbReference type="InterPro" id="IPR003689">
    <property type="entry name" value="ZIP"/>
</dbReference>
<dbReference type="RefSeq" id="WP_106058550.1">
    <property type="nucleotide sequence ID" value="NZ_PVXQ01000004.1"/>
</dbReference>
<feature type="transmembrane region" description="Helical" evidence="5">
    <location>
        <begin position="112"/>
        <end position="128"/>
    </location>
</feature>
<dbReference type="AlphaFoldDB" id="A0A2T0BIY4"/>
<dbReference type="Proteomes" id="UP000239471">
    <property type="component" value="Unassembled WGS sequence"/>
</dbReference>
<dbReference type="Pfam" id="PF02535">
    <property type="entry name" value="Zip"/>
    <property type="match status" value="1"/>
</dbReference>
<dbReference type="GO" id="GO:0005385">
    <property type="term" value="F:zinc ion transmembrane transporter activity"/>
    <property type="evidence" value="ECO:0007669"/>
    <property type="project" value="TreeGrafter"/>
</dbReference>
<evidence type="ECO:0000313" key="7">
    <source>
        <dbReference type="Proteomes" id="UP000239471"/>
    </source>
</evidence>
<comment type="subcellular location">
    <subcellularLocation>
        <location evidence="1">Membrane</location>
        <topology evidence="1">Multi-pass membrane protein</topology>
    </subcellularLocation>
</comment>
<comment type="caution">
    <text evidence="6">The sequence shown here is derived from an EMBL/GenBank/DDBJ whole genome shotgun (WGS) entry which is preliminary data.</text>
</comment>
<evidence type="ECO:0000256" key="4">
    <source>
        <dbReference type="ARBA" id="ARBA00023136"/>
    </source>
</evidence>
<feature type="transmembrane region" description="Helical" evidence="5">
    <location>
        <begin position="148"/>
        <end position="168"/>
    </location>
</feature>
<name>A0A2T0BIY4_9CLOT</name>
<dbReference type="PANTHER" id="PTHR11040">
    <property type="entry name" value="ZINC/IRON TRANSPORTER"/>
    <property type="match status" value="1"/>
</dbReference>
<dbReference type="PANTHER" id="PTHR11040:SF205">
    <property type="entry name" value="ZINC TRANSPORTER ZUPT"/>
    <property type="match status" value="1"/>
</dbReference>
<proteinExistence type="predicted"/>
<organism evidence="6 7">
    <name type="scientific">Clostridium vincentii</name>
    <dbReference type="NCBI Taxonomy" id="52704"/>
    <lineage>
        <taxon>Bacteria</taxon>
        <taxon>Bacillati</taxon>
        <taxon>Bacillota</taxon>
        <taxon>Clostridia</taxon>
        <taxon>Eubacteriales</taxon>
        <taxon>Clostridiaceae</taxon>
        <taxon>Clostridium</taxon>
    </lineage>
</organism>
<evidence type="ECO:0000256" key="5">
    <source>
        <dbReference type="SAM" id="Phobius"/>
    </source>
</evidence>
<keyword evidence="7" id="KW-1185">Reference proteome</keyword>
<dbReference type="EMBL" id="PVXQ01000004">
    <property type="protein sequence ID" value="PRR83855.1"/>
    <property type="molecule type" value="Genomic_DNA"/>
</dbReference>
<dbReference type="NCBIfam" id="NF003243">
    <property type="entry name" value="PRK04201.1"/>
    <property type="match status" value="1"/>
</dbReference>
<dbReference type="GO" id="GO:0016020">
    <property type="term" value="C:membrane"/>
    <property type="evidence" value="ECO:0007669"/>
    <property type="project" value="UniProtKB-SubCell"/>
</dbReference>
<evidence type="ECO:0000256" key="3">
    <source>
        <dbReference type="ARBA" id="ARBA00022989"/>
    </source>
</evidence>
<evidence type="ECO:0000256" key="1">
    <source>
        <dbReference type="ARBA" id="ARBA00004141"/>
    </source>
</evidence>
<feature type="transmembrane region" description="Helical" evidence="5">
    <location>
        <begin position="69"/>
        <end position="92"/>
    </location>
</feature>
<keyword evidence="4 5" id="KW-0472">Membrane</keyword>
<feature type="transmembrane region" description="Helical" evidence="5">
    <location>
        <begin position="236"/>
        <end position="257"/>
    </location>
</feature>
<feature type="transmembrane region" description="Helical" evidence="5">
    <location>
        <begin position="37"/>
        <end position="57"/>
    </location>
</feature>
<feature type="transmembrane region" description="Helical" evidence="5">
    <location>
        <begin position="6"/>
        <end position="30"/>
    </location>
</feature>
<keyword evidence="2 5" id="KW-0812">Transmembrane</keyword>